<evidence type="ECO:0000313" key="1">
    <source>
        <dbReference type="EMBL" id="RBL92071.1"/>
    </source>
</evidence>
<dbReference type="Proteomes" id="UP000253410">
    <property type="component" value="Unassembled WGS sequence"/>
</dbReference>
<dbReference type="AlphaFoldDB" id="A0A365Y1G1"/>
<name>A0A365Y1G1_9BACT</name>
<keyword evidence="2" id="KW-1185">Reference proteome</keyword>
<reference evidence="1 2" key="1">
    <citation type="submission" date="2018-05" db="EMBL/GenBank/DDBJ databases">
        <title>Chitinophaga sp. K3CV102501T nov., isolated from isolated from a monsoon evergreen broad-leaved forest soil.</title>
        <authorList>
            <person name="Lv Y."/>
        </authorList>
    </citation>
    <scope>NUCLEOTIDE SEQUENCE [LARGE SCALE GENOMIC DNA]</scope>
    <source>
        <strain evidence="1 2">GDMCC 1.1325</strain>
    </source>
</reference>
<comment type="caution">
    <text evidence="1">The sequence shown here is derived from an EMBL/GenBank/DDBJ whole genome shotgun (WGS) entry which is preliminary data.</text>
</comment>
<dbReference type="EMBL" id="QFFJ01000001">
    <property type="protein sequence ID" value="RBL92071.1"/>
    <property type="molecule type" value="Genomic_DNA"/>
</dbReference>
<protein>
    <submittedName>
        <fullName evidence="1">Uncharacterized protein</fullName>
    </submittedName>
</protein>
<proteinExistence type="predicted"/>
<organism evidence="1 2">
    <name type="scientific">Chitinophaga flava</name>
    <dbReference type="NCBI Taxonomy" id="2259036"/>
    <lineage>
        <taxon>Bacteria</taxon>
        <taxon>Pseudomonadati</taxon>
        <taxon>Bacteroidota</taxon>
        <taxon>Chitinophagia</taxon>
        <taxon>Chitinophagales</taxon>
        <taxon>Chitinophagaceae</taxon>
        <taxon>Chitinophaga</taxon>
    </lineage>
</organism>
<gene>
    <name evidence="1" type="ORF">DF182_05610</name>
</gene>
<evidence type="ECO:0000313" key="2">
    <source>
        <dbReference type="Proteomes" id="UP000253410"/>
    </source>
</evidence>
<accession>A0A365Y1G1</accession>
<sequence length="74" mass="8057">MIACTGQCRAGYYSHFLRAGGDVIPQLLHQFLSGVTASIILPVESLRKIKCFSFPENANKCYSIYAIFGLNAAA</sequence>